<evidence type="ECO:0000256" key="16">
    <source>
        <dbReference type="PIRSR" id="PIRSR006404-2"/>
    </source>
</evidence>
<dbReference type="PANTHER" id="PTHR39188:SF3">
    <property type="entry name" value="STAGE IV SPORULATION PROTEIN FB"/>
    <property type="match status" value="1"/>
</dbReference>
<dbReference type="Pfam" id="PF02163">
    <property type="entry name" value="Peptidase_M50"/>
    <property type="match status" value="2"/>
</dbReference>
<dbReference type="GO" id="GO:0008237">
    <property type="term" value="F:metallopeptidase activity"/>
    <property type="evidence" value="ECO:0007669"/>
    <property type="project" value="UniProtKB-UniRule"/>
</dbReference>
<evidence type="ECO:0000256" key="7">
    <source>
        <dbReference type="ARBA" id="ARBA00022737"/>
    </source>
</evidence>
<dbReference type="GO" id="GO:0006508">
    <property type="term" value="P:proteolysis"/>
    <property type="evidence" value="ECO:0007669"/>
    <property type="project" value="UniProtKB-KW"/>
</dbReference>
<feature type="binding site" evidence="16">
    <location>
        <position position="67"/>
    </location>
    <ligand>
        <name>Zn(2+)</name>
        <dbReference type="ChEBI" id="CHEBI:29105"/>
        <note>catalytic</note>
    </ligand>
</feature>
<dbReference type="Gene3D" id="3.10.580.10">
    <property type="entry name" value="CBS-domain"/>
    <property type="match status" value="1"/>
</dbReference>
<dbReference type="AlphaFoldDB" id="A0A8J3YMB8"/>
<evidence type="ECO:0000256" key="11">
    <source>
        <dbReference type="ARBA" id="ARBA00023049"/>
    </source>
</evidence>
<evidence type="ECO:0000313" key="20">
    <source>
        <dbReference type="Proteomes" id="UP000619260"/>
    </source>
</evidence>
<keyword evidence="6 14" id="KW-0479">Metal-binding</keyword>
<keyword evidence="8 14" id="KW-0378">Hydrolase</keyword>
<keyword evidence="20" id="KW-1185">Reference proteome</keyword>
<feature type="transmembrane region" description="Helical" evidence="14">
    <location>
        <begin position="109"/>
        <end position="131"/>
    </location>
</feature>
<comment type="cofactor">
    <cofactor evidence="14 16">
        <name>Zn(2+)</name>
        <dbReference type="ChEBI" id="CHEBI:29105"/>
    </cofactor>
    <text evidence="14 16">Binds 1 zinc ion per subunit.</text>
</comment>
<feature type="transmembrane region" description="Helical" evidence="14">
    <location>
        <begin position="143"/>
        <end position="164"/>
    </location>
</feature>
<dbReference type="InterPro" id="IPR046342">
    <property type="entry name" value="CBS_dom_sf"/>
</dbReference>
<dbReference type="PIRSF" id="PIRSF006404">
    <property type="entry name" value="UCP006404_Pept_M50_CBS"/>
    <property type="match status" value="1"/>
</dbReference>
<name>A0A8J3YMB8_9ACTN</name>
<keyword evidence="9 14" id="KW-0862">Zinc</keyword>
<keyword evidence="11 14" id="KW-0482">Metalloprotease</keyword>
<dbReference type="SUPFAM" id="SSF54631">
    <property type="entry name" value="CBS-domain pair"/>
    <property type="match status" value="1"/>
</dbReference>
<keyword evidence="4 14" id="KW-0645">Protease</keyword>
<dbReference type="CDD" id="cd06164">
    <property type="entry name" value="S2P-M50_SpoIVFB_CBS"/>
    <property type="match status" value="1"/>
</dbReference>
<dbReference type="Proteomes" id="UP000619260">
    <property type="component" value="Unassembled WGS sequence"/>
</dbReference>
<evidence type="ECO:0000259" key="18">
    <source>
        <dbReference type="PROSITE" id="PS51371"/>
    </source>
</evidence>
<keyword evidence="3 14" id="KW-1003">Cell membrane</keyword>
<dbReference type="RefSeq" id="WP_203901646.1">
    <property type="nucleotide sequence ID" value="NZ_BOPF01000019.1"/>
</dbReference>
<organism evidence="19 20">
    <name type="scientific">Virgisporangium aliadipatigenens</name>
    <dbReference type="NCBI Taxonomy" id="741659"/>
    <lineage>
        <taxon>Bacteria</taxon>
        <taxon>Bacillati</taxon>
        <taxon>Actinomycetota</taxon>
        <taxon>Actinomycetes</taxon>
        <taxon>Micromonosporales</taxon>
        <taxon>Micromonosporaceae</taxon>
        <taxon>Virgisporangium</taxon>
    </lineage>
</organism>
<comment type="caution">
    <text evidence="19">The sequence shown here is derived from an EMBL/GenBank/DDBJ whole genome shotgun (WGS) entry which is preliminary data.</text>
</comment>
<evidence type="ECO:0000256" key="17">
    <source>
        <dbReference type="PROSITE-ProRule" id="PRU00703"/>
    </source>
</evidence>
<feature type="transmembrane region" description="Helical" evidence="14">
    <location>
        <begin position="12"/>
        <end position="35"/>
    </location>
</feature>
<evidence type="ECO:0000256" key="15">
    <source>
        <dbReference type="PIRSR" id="PIRSR006404-1"/>
    </source>
</evidence>
<evidence type="ECO:0000256" key="14">
    <source>
        <dbReference type="PIRNR" id="PIRNR006404"/>
    </source>
</evidence>
<keyword evidence="7" id="KW-0677">Repeat</keyword>
<dbReference type="PANTHER" id="PTHR39188">
    <property type="entry name" value="MEMBRANE-ASSOCIATED ZINC METALLOPROTEASE M50B"/>
    <property type="match status" value="1"/>
</dbReference>
<evidence type="ECO:0000256" key="3">
    <source>
        <dbReference type="ARBA" id="ARBA00022475"/>
    </source>
</evidence>
<feature type="domain" description="CBS" evidence="18">
    <location>
        <begin position="250"/>
        <end position="308"/>
    </location>
</feature>
<dbReference type="PROSITE" id="PS51371">
    <property type="entry name" value="CBS"/>
    <property type="match status" value="1"/>
</dbReference>
<reference evidence="19" key="1">
    <citation type="submission" date="2021-01" db="EMBL/GenBank/DDBJ databases">
        <title>Whole genome shotgun sequence of Virgisporangium aliadipatigenens NBRC 105644.</title>
        <authorList>
            <person name="Komaki H."/>
            <person name="Tamura T."/>
        </authorList>
    </citation>
    <scope>NUCLEOTIDE SEQUENCE</scope>
    <source>
        <strain evidence="19">NBRC 105644</strain>
    </source>
</reference>
<accession>A0A8J3YMB8</accession>
<keyword evidence="5 14" id="KW-0812">Transmembrane</keyword>
<dbReference type="InterPro" id="IPR008915">
    <property type="entry name" value="Peptidase_M50"/>
</dbReference>
<gene>
    <name evidence="19" type="ORF">Val02_50350</name>
</gene>
<proteinExistence type="inferred from homology"/>
<comment type="subcellular location">
    <subcellularLocation>
        <location evidence="1 14">Cell membrane</location>
        <topology evidence="1 14">Multi-pass membrane protein</topology>
    </subcellularLocation>
</comment>
<dbReference type="GO" id="GO:0046872">
    <property type="term" value="F:metal ion binding"/>
    <property type="evidence" value="ECO:0007669"/>
    <property type="project" value="UniProtKB-UniRule"/>
</dbReference>
<evidence type="ECO:0000256" key="6">
    <source>
        <dbReference type="ARBA" id="ARBA00022723"/>
    </source>
</evidence>
<keyword evidence="12 17" id="KW-0129">CBS domain</keyword>
<evidence type="ECO:0000256" key="5">
    <source>
        <dbReference type="ARBA" id="ARBA00022692"/>
    </source>
</evidence>
<feature type="binding site" evidence="16">
    <location>
        <position position="165"/>
    </location>
    <ligand>
        <name>Zn(2+)</name>
        <dbReference type="ChEBI" id="CHEBI:29105"/>
        <note>catalytic</note>
    </ligand>
</feature>
<keyword evidence="13 14" id="KW-0472">Membrane</keyword>
<feature type="transmembrane region" description="Helical" evidence="14">
    <location>
        <begin position="47"/>
        <end position="66"/>
    </location>
</feature>
<evidence type="ECO:0000256" key="8">
    <source>
        <dbReference type="ARBA" id="ARBA00022801"/>
    </source>
</evidence>
<feature type="binding site" evidence="16">
    <location>
        <position position="71"/>
    </location>
    <ligand>
        <name>Zn(2+)</name>
        <dbReference type="ChEBI" id="CHEBI:29105"/>
        <note>catalytic</note>
    </ligand>
</feature>
<feature type="transmembrane region" description="Helical" evidence="14">
    <location>
        <begin position="213"/>
        <end position="230"/>
    </location>
</feature>
<dbReference type="InterPro" id="IPR000644">
    <property type="entry name" value="CBS_dom"/>
</dbReference>
<evidence type="ECO:0000256" key="4">
    <source>
        <dbReference type="ARBA" id="ARBA00022670"/>
    </source>
</evidence>
<dbReference type="GO" id="GO:0005886">
    <property type="term" value="C:plasma membrane"/>
    <property type="evidence" value="ECO:0007669"/>
    <property type="project" value="UniProtKB-SubCell"/>
</dbReference>
<feature type="transmembrane region" description="Helical" evidence="14">
    <location>
        <begin position="185"/>
        <end position="207"/>
    </location>
</feature>
<dbReference type="Pfam" id="PF00571">
    <property type="entry name" value="CBS"/>
    <property type="match status" value="1"/>
</dbReference>
<evidence type="ECO:0000256" key="13">
    <source>
        <dbReference type="ARBA" id="ARBA00023136"/>
    </source>
</evidence>
<evidence type="ECO:0000256" key="10">
    <source>
        <dbReference type="ARBA" id="ARBA00022989"/>
    </source>
</evidence>
<evidence type="ECO:0000256" key="1">
    <source>
        <dbReference type="ARBA" id="ARBA00004651"/>
    </source>
</evidence>
<comment type="similarity">
    <text evidence="2 14">Belongs to the peptidase M50B family.</text>
</comment>
<evidence type="ECO:0000256" key="12">
    <source>
        <dbReference type="ARBA" id="ARBA00023122"/>
    </source>
</evidence>
<evidence type="ECO:0000256" key="9">
    <source>
        <dbReference type="ARBA" id="ARBA00022833"/>
    </source>
</evidence>
<keyword evidence="10 14" id="KW-1133">Transmembrane helix</keyword>
<dbReference type="EMBL" id="BOPF01000019">
    <property type="protein sequence ID" value="GIJ48149.1"/>
    <property type="molecule type" value="Genomic_DNA"/>
</dbReference>
<dbReference type="InterPro" id="IPR016483">
    <property type="entry name" value="UCP006404_Pept_M50_CBS"/>
</dbReference>
<feature type="active site" evidence="15">
    <location>
        <position position="68"/>
    </location>
</feature>
<evidence type="ECO:0000256" key="2">
    <source>
        <dbReference type="ARBA" id="ARBA00007931"/>
    </source>
</evidence>
<evidence type="ECO:0000313" key="19">
    <source>
        <dbReference type="EMBL" id="GIJ48149.1"/>
    </source>
</evidence>
<sequence>MKQTVRMGRVAGIPIGLHWSVLVIMFLLAQGLAMVALPTGAPGRPAWLYWGVALGTAALFLASLLAHELAHALVARHYGIPVRRVTLWLLGGVAELDGDPPTPTADLRVAAVGPLTSAGIGGVCFAAALAVRSLVSPVPVTALAWLATINLLLAVFNMIPAAPLDGGRVLRAALWRWRGDRARAVVAAARAGSFVGGALVVSGLIVMVLGDLSGLWLILVGWFVAGAARAEERAARVDRLLGPLPVRAAMDPCPPTVADDVSIAEFVDAVAARSRHRTFFVVDAGGHPVGTVDLESCGRFSAWDRRTMSIGAASRPVHGAFAPDLPLSMAVPSVLSRLGPLPVVDGEVLVGQLAARDIERMLELTALGVRPGAHDPGASSRRSS</sequence>
<protein>
    <recommendedName>
        <fullName evidence="14">Zinc metalloprotease</fullName>
    </recommendedName>
</protein>